<keyword evidence="2" id="KW-1185">Reference proteome</keyword>
<dbReference type="EMBL" id="RBZM01000004">
    <property type="protein sequence ID" value="RKP54996.1"/>
    <property type="molecule type" value="Genomic_DNA"/>
</dbReference>
<evidence type="ECO:0000313" key="2">
    <source>
        <dbReference type="Proteomes" id="UP000282076"/>
    </source>
</evidence>
<name>A0A494Y3Z0_9BACL</name>
<reference evidence="1 2" key="1">
    <citation type="submission" date="2018-10" db="EMBL/GenBank/DDBJ databases">
        <title>Cohnella sp. M2MS4P-1, whole genome shotgun sequence.</title>
        <authorList>
            <person name="Tuo L."/>
        </authorList>
    </citation>
    <scope>NUCLEOTIDE SEQUENCE [LARGE SCALE GENOMIC DNA]</scope>
    <source>
        <strain evidence="1 2">M2MS4P-1</strain>
    </source>
</reference>
<protein>
    <submittedName>
        <fullName evidence="1">Uncharacterized protein</fullName>
    </submittedName>
</protein>
<organism evidence="1 2">
    <name type="scientific">Cohnella endophytica</name>
    <dbReference type="NCBI Taxonomy" id="2419778"/>
    <lineage>
        <taxon>Bacteria</taxon>
        <taxon>Bacillati</taxon>
        <taxon>Bacillota</taxon>
        <taxon>Bacilli</taxon>
        <taxon>Bacillales</taxon>
        <taxon>Paenibacillaceae</taxon>
        <taxon>Cohnella</taxon>
    </lineage>
</organism>
<gene>
    <name evidence="1" type="ORF">D7Z26_07115</name>
</gene>
<dbReference type="Proteomes" id="UP000282076">
    <property type="component" value="Unassembled WGS sequence"/>
</dbReference>
<accession>A0A494Y3Z0</accession>
<evidence type="ECO:0000313" key="1">
    <source>
        <dbReference type="EMBL" id="RKP54996.1"/>
    </source>
</evidence>
<proteinExistence type="predicted"/>
<sequence>MVHAAGYSDQVIRGDSYFDYNAVGIRLRQGCQLAVNCGFERKRYNPWPEGQNRSRISYSEKLILPHEVKYFEKNIVLNVGFRTYLFMVAIVLEHSAC</sequence>
<comment type="caution">
    <text evidence="1">The sequence shown here is derived from an EMBL/GenBank/DDBJ whole genome shotgun (WGS) entry which is preliminary data.</text>
</comment>
<dbReference type="AlphaFoldDB" id="A0A494Y3Z0"/>